<keyword evidence="10" id="KW-1185">Reference proteome</keyword>
<organism evidence="9 10">
    <name type="scientific">Ramlibacter algicola</name>
    <dbReference type="NCBI Taxonomy" id="2795217"/>
    <lineage>
        <taxon>Bacteria</taxon>
        <taxon>Pseudomonadati</taxon>
        <taxon>Pseudomonadota</taxon>
        <taxon>Betaproteobacteria</taxon>
        <taxon>Burkholderiales</taxon>
        <taxon>Comamonadaceae</taxon>
        <taxon>Ramlibacter</taxon>
    </lineage>
</organism>
<keyword evidence="4" id="KW-0378">Hydrolase</keyword>
<feature type="transmembrane region" description="Helical" evidence="7">
    <location>
        <begin position="245"/>
        <end position="267"/>
    </location>
</feature>
<feature type="transmembrane region" description="Helical" evidence="7">
    <location>
        <begin position="307"/>
        <end position="327"/>
    </location>
</feature>
<evidence type="ECO:0000256" key="3">
    <source>
        <dbReference type="ARBA" id="ARBA00022692"/>
    </source>
</evidence>
<protein>
    <submittedName>
        <fullName evidence="9">Rhomboid family intramembrane serine protease</fullName>
    </submittedName>
</protein>
<dbReference type="InterPro" id="IPR035952">
    <property type="entry name" value="Rhomboid-like_sf"/>
</dbReference>
<comment type="caution">
    <text evidence="9">The sequence shown here is derived from an EMBL/GenBank/DDBJ whole genome shotgun (WGS) entry which is preliminary data.</text>
</comment>
<feature type="transmembrane region" description="Helical" evidence="7">
    <location>
        <begin position="194"/>
        <end position="218"/>
    </location>
</feature>
<comment type="subcellular location">
    <subcellularLocation>
        <location evidence="1">Membrane</location>
        <topology evidence="1">Multi-pass membrane protein</topology>
    </subcellularLocation>
</comment>
<evidence type="ECO:0000256" key="2">
    <source>
        <dbReference type="ARBA" id="ARBA00009045"/>
    </source>
</evidence>
<evidence type="ECO:0000259" key="8">
    <source>
        <dbReference type="Pfam" id="PF01694"/>
    </source>
</evidence>
<dbReference type="RefSeq" id="WP_200789832.1">
    <property type="nucleotide sequence ID" value="NZ_JAEDAO010000001.1"/>
</dbReference>
<feature type="transmembrane region" description="Helical" evidence="7">
    <location>
        <begin position="395"/>
        <end position="415"/>
    </location>
</feature>
<dbReference type="SUPFAM" id="SSF144091">
    <property type="entry name" value="Rhomboid-like"/>
    <property type="match status" value="1"/>
</dbReference>
<feature type="transmembrane region" description="Helical" evidence="7">
    <location>
        <begin position="57"/>
        <end position="77"/>
    </location>
</feature>
<keyword evidence="9" id="KW-0645">Protease</keyword>
<keyword evidence="6 7" id="KW-0472">Membrane</keyword>
<dbReference type="AlphaFoldDB" id="A0A934Q248"/>
<evidence type="ECO:0000313" key="10">
    <source>
        <dbReference type="Proteomes" id="UP000617041"/>
    </source>
</evidence>
<dbReference type="GO" id="GO:0006508">
    <property type="term" value="P:proteolysis"/>
    <property type="evidence" value="ECO:0007669"/>
    <property type="project" value="UniProtKB-KW"/>
</dbReference>
<feature type="transmembrane region" description="Helical" evidence="7">
    <location>
        <begin position="28"/>
        <end position="51"/>
    </location>
</feature>
<dbReference type="Pfam" id="PF01694">
    <property type="entry name" value="Rhomboid"/>
    <property type="match status" value="1"/>
</dbReference>
<feature type="transmembrane region" description="Helical" evidence="7">
    <location>
        <begin position="279"/>
        <end position="301"/>
    </location>
</feature>
<dbReference type="GO" id="GO:0004252">
    <property type="term" value="F:serine-type endopeptidase activity"/>
    <property type="evidence" value="ECO:0007669"/>
    <property type="project" value="InterPro"/>
</dbReference>
<dbReference type="EMBL" id="JAEDAO010000001">
    <property type="protein sequence ID" value="MBK0394745.1"/>
    <property type="molecule type" value="Genomic_DNA"/>
</dbReference>
<feature type="domain" description="Peptidase S54 rhomboid" evidence="8">
    <location>
        <begin position="240"/>
        <end position="380"/>
    </location>
</feature>
<dbReference type="PANTHER" id="PTHR43731">
    <property type="entry name" value="RHOMBOID PROTEASE"/>
    <property type="match status" value="1"/>
</dbReference>
<keyword evidence="5 7" id="KW-1133">Transmembrane helix</keyword>
<evidence type="ECO:0000256" key="1">
    <source>
        <dbReference type="ARBA" id="ARBA00004141"/>
    </source>
</evidence>
<name>A0A934Q248_9BURK</name>
<sequence length="551" mass="59169">MALERTAPDEGGGSGRLVFAAQRGRSDAIAAGVCGLVGAGLFALAVSRGLAAQRSSLIWIFGLPALLLFGGVAFALVRRYLDQRPILKLSDAGLKARGLARPLRWEEIDDVEYDERSMRLVVHLPRSAEHRKTRQFIPLRQLPRSERLAAFTTVLGRVNAKRIALGRGETRTARDLREVADFDGKLDAMTPRAWALQAVVALNVGVWLVQVLAGVPLMQPATDVLFRWGGNSASAVVLDGETWRLLTATVLHAGVVHLALNMAGLWYPGRQLARMLGNGPFLLVYLATALCGSAASLHFAAQRSVSVGASGAVFGVLGALVACGWRHREKLPMPHTKKLWSGPGVFMLYALVQGLASTRVDNAAHVGGLLAGIALGLLLVPVFDQQRAPQRNAQAALGAMLALVAVGVGTLATPLPHTWHGPLFETVAVLRKVKPEFQRLVAGAARSSGRDGSDPEARAFLERDLLPGCASIQDELAAVRGPEWEPVVRAAGLTRETCALLSQVARTELAASTPEERRAADERNKVLVLRLRAVAQELKQLEEPPRRKGAR</sequence>
<evidence type="ECO:0000256" key="6">
    <source>
        <dbReference type="ARBA" id="ARBA00023136"/>
    </source>
</evidence>
<accession>A0A934Q248</accession>
<evidence type="ECO:0000256" key="7">
    <source>
        <dbReference type="SAM" id="Phobius"/>
    </source>
</evidence>
<feature type="transmembrane region" description="Helical" evidence="7">
    <location>
        <begin position="339"/>
        <end position="356"/>
    </location>
</feature>
<evidence type="ECO:0000256" key="5">
    <source>
        <dbReference type="ARBA" id="ARBA00022989"/>
    </source>
</evidence>
<feature type="transmembrane region" description="Helical" evidence="7">
    <location>
        <begin position="362"/>
        <end position="383"/>
    </location>
</feature>
<comment type="similarity">
    <text evidence="2">Belongs to the peptidase S54 family.</text>
</comment>
<gene>
    <name evidence="9" type="ORF">I8E28_19225</name>
</gene>
<proteinExistence type="inferred from homology"/>
<dbReference type="InterPro" id="IPR022764">
    <property type="entry name" value="Peptidase_S54_rhomboid_dom"/>
</dbReference>
<dbReference type="Proteomes" id="UP000617041">
    <property type="component" value="Unassembled WGS sequence"/>
</dbReference>
<evidence type="ECO:0000313" key="9">
    <source>
        <dbReference type="EMBL" id="MBK0394745.1"/>
    </source>
</evidence>
<dbReference type="InterPro" id="IPR050925">
    <property type="entry name" value="Rhomboid_protease_S54"/>
</dbReference>
<reference evidence="9" key="1">
    <citation type="submission" date="2020-12" db="EMBL/GenBank/DDBJ databases">
        <title>Ramlibacter sp. nov., isolated from a freshwater alga, Cryptomonas.</title>
        <authorList>
            <person name="Kim H.M."/>
            <person name="Jeon C.O."/>
        </authorList>
    </citation>
    <scope>NUCLEOTIDE SEQUENCE</scope>
    <source>
        <strain evidence="9">CrO1</strain>
    </source>
</reference>
<evidence type="ECO:0000256" key="4">
    <source>
        <dbReference type="ARBA" id="ARBA00022801"/>
    </source>
</evidence>
<dbReference type="Gene3D" id="1.20.1540.10">
    <property type="entry name" value="Rhomboid-like"/>
    <property type="match status" value="1"/>
</dbReference>
<keyword evidence="3 7" id="KW-0812">Transmembrane</keyword>
<dbReference type="GO" id="GO:0016020">
    <property type="term" value="C:membrane"/>
    <property type="evidence" value="ECO:0007669"/>
    <property type="project" value="UniProtKB-SubCell"/>
</dbReference>
<dbReference type="PANTHER" id="PTHR43731:SF14">
    <property type="entry name" value="PRESENILIN-ASSOCIATED RHOMBOID-LIKE PROTEIN, MITOCHONDRIAL"/>
    <property type="match status" value="1"/>
</dbReference>